<dbReference type="PANTHER" id="PTHR12286:SF5">
    <property type="entry name" value="SACCHAROPINE DEHYDROGENASE-LIKE OXIDOREDUCTASE"/>
    <property type="match status" value="1"/>
</dbReference>
<proteinExistence type="predicted"/>
<dbReference type="PANTHER" id="PTHR12286">
    <property type="entry name" value="SACCHAROPINE DEHYDROGENASE-LIKE OXIDOREDUCTASE"/>
    <property type="match status" value="1"/>
</dbReference>
<feature type="domain" description="Saccharopine dehydrogenase NADP binding" evidence="1">
    <location>
        <begin position="8"/>
        <end position="137"/>
    </location>
</feature>
<dbReference type="InterPro" id="IPR005097">
    <property type="entry name" value="Sacchrp_dh_NADP-bd"/>
</dbReference>
<dbReference type="EMBL" id="JANIGO010000002">
    <property type="protein sequence ID" value="MCQ8896140.1"/>
    <property type="molecule type" value="Genomic_DNA"/>
</dbReference>
<dbReference type="InterPro" id="IPR051276">
    <property type="entry name" value="Saccharopine_DH-like_oxidrdct"/>
</dbReference>
<gene>
    <name evidence="2" type="ORF">NQT62_06775</name>
</gene>
<comment type="caution">
    <text evidence="2">The sequence shown here is derived from an EMBL/GenBank/DDBJ whole genome shotgun (WGS) entry which is preliminary data.</text>
</comment>
<dbReference type="Proteomes" id="UP001204142">
    <property type="component" value="Unassembled WGS sequence"/>
</dbReference>
<protein>
    <submittedName>
        <fullName evidence="2">Saccharopine dehydrogenase NADP-binding domain-containing protein</fullName>
    </submittedName>
</protein>
<sequence length="408" mass="44047">MTKKTFDVVVFGATSFVGQILTRYLWKRHGAQGEITWAIAGRDANKLASLKASLGDGADALPVILANASNPTDLDTMVSQTRVLVSTVGPYALYGSELVRACAEAGVDYCDLTGEVQWIARMIAAHESTAKRNGARIVHCCGFDSIPSDMGVYFLQRAAKSQFGDACQRVAMRVGRFRGEFSGGTVASMINITKEVTKDPSLAKKLANPFLLAPEKLAARQPNVKFAEFDNTAQSWVAPFVMGAINVRVIHRSNALMNYAYGKDFQYDEAMMTGKGLKGRLTAASVASALTGFFVGAAIPPSRWVLERFVVPKPGEGPSEEAQRKGFYELHFFGTTSRGQTLRARVKGDMDPGYGSTAKILGEAVTCLAMDLPKKGDGGFWTPSSLMGDALLARLQQHAGLSFDLMDQ</sequence>
<accession>A0ABT1WF49</accession>
<reference evidence="2 3" key="1">
    <citation type="submission" date="2022-07" db="EMBL/GenBank/DDBJ databases">
        <authorList>
            <person name="Xamxidin M."/>
            <person name="Wu M."/>
        </authorList>
    </citation>
    <scope>NUCLEOTIDE SEQUENCE [LARGE SCALE GENOMIC DNA]</scope>
    <source>
        <strain evidence="2 3">NBRC 111650</strain>
    </source>
</reference>
<dbReference type="RefSeq" id="WP_256763899.1">
    <property type="nucleotide sequence ID" value="NZ_JANIGO010000002.1"/>
</dbReference>
<dbReference type="SUPFAM" id="SSF51735">
    <property type="entry name" value="NAD(P)-binding Rossmann-fold domains"/>
    <property type="match status" value="1"/>
</dbReference>
<name>A0ABT1WF49_9BURK</name>
<dbReference type="Pfam" id="PF03435">
    <property type="entry name" value="Sacchrp_dh_NADP"/>
    <property type="match status" value="1"/>
</dbReference>
<evidence type="ECO:0000313" key="2">
    <source>
        <dbReference type="EMBL" id="MCQ8896140.1"/>
    </source>
</evidence>
<dbReference type="Gene3D" id="3.40.50.720">
    <property type="entry name" value="NAD(P)-binding Rossmann-like Domain"/>
    <property type="match status" value="1"/>
</dbReference>
<organism evidence="2 3">
    <name type="scientific">Limnobacter humi</name>
    <dbReference type="NCBI Taxonomy" id="1778671"/>
    <lineage>
        <taxon>Bacteria</taxon>
        <taxon>Pseudomonadati</taxon>
        <taxon>Pseudomonadota</taxon>
        <taxon>Betaproteobacteria</taxon>
        <taxon>Burkholderiales</taxon>
        <taxon>Burkholderiaceae</taxon>
        <taxon>Limnobacter</taxon>
    </lineage>
</organism>
<evidence type="ECO:0000259" key="1">
    <source>
        <dbReference type="Pfam" id="PF03435"/>
    </source>
</evidence>
<dbReference type="InterPro" id="IPR036291">
    <property type="entry name" value="NAD(P)-bd_dom_sf"/>
</dbReference>
<evidence type="ECO:0000313" key="3">
    <source>
        <dbReference type="Proteomes" id="UP001204142"/>
    </source>
</evidence>
<keyword evidence="3" id="KW-1185">Reference proteome</keyword>